<protein>
    <submittedName>
        <fullName evidence="1">Uncharacterized protein</fullName>
    </submittedName>
</protein>
<reference evidence="1" key="1">
    <citation type="submission" date="2020-11" db="EMBL/GenBank/DDBJ databases">
        <authorList>
            <person name="Tran Van P."/>
        </authorList>
    </citation>
    <scope>NUCLEOTIDE SEQUENCE</scope>
</reference>
<name>A0A7R9D4J8_TIMCR</name>
<proteinExistence type="predicted"/>
<gene>
    <name evidence="1" type="ORF">TCEB3V08_LOCUS9317</name>
</gene>
<organism evidence="1">
    <name type="scientific">Timema cristinae</name>
    <name type="common">Walking stick</name>
    <dbReference type="NCBI Taxonomy" id="61476"/>
    <lineage>
        <taxon>Eukaryota</taxon>
        <taxon>Metazoa</taxon>
        <taxon>Ecdysozoa</taxon>
        <taxon>Arthropoda</taxon>
        <taxon>Hexapoda</taxon>
        <taxon>Insecta</taxon>
        <taxon>Pterygota</taxon>
        <taxon>Neoptera</taxon>
        <taxon>Polyneoptera</taxon>
        <taxon>Phasmatodea</taxon>
        <taxon>Timematodea</taxon>
        <taxon>Timematoidea</taxon>
        <taxon>Timematidae</taxon>
        <taxon>Timema</taxon>
    </lineage>
</organism>
<sequence>MPVQDSNLDLLITGKEGQRVINKINLMEHRNWLCPSKKINIYRSMSLEANYALKRIHQWYDLDMKKPTQQQTVKLLELAVELCSSFYKAEQNKRQTKTERTGKIKDLTTNKNKVHKMKNNEMIVKPHHKLQSIAKRLVARTDSKTR</sequence>
<dbReference type="AlphaFoldDB" id="A0A7R9D4J8"/>
<dbReference type="EMBL" id="OC320411">
    <property type="protein sequence ID" value="CAD7408016.1"/>
    <property type="molecule type" value="Genomic_DNA"/>
</dbReference>
<accession>A0A7R9D4J8</accession>
<evidence type="ECO:0000313" key="1">
    <source>
        <dbReference type="EMBL" id="CAD7408016.1"/>
    </source>
</evidence>